<evidence type="ECO:0000313" key="1">
    <source>
        <dbReference type="EMBL" id="MBA8957462.1"/>
    </source>
</evidence>
<proteinExistence type="predicted"/>
<dbReference type="AlphaFoldDB" id="A0A7W3QSB4"/>
<dbReference type="EMBL" id="JACJIA010000024">
    <property type="protein sequence ID" value="MBA8957462.1"/>
    <property type="molecule type" value="Genomic_DNA"/>
</dbReference>
<gene>
    <name evidence="1" type="ORF">HNR61_009155</name>
</gene>
<name>A0A7W3QSB4_ACTNM</name>
<reference evidence="1 2" key="1">
    <citation type="submission" date="2020-08" db="EMBL/GenBank/DDBJ databases">
        <title>Genomic Encyclopedia of Type Strains, Phase IV (KMG-IV): sequencing the most valuable type-strain genomes for metagenomic binning, comparative biology and taxonomic classification.</title>
        <authorList>
            <person name="Goeker M."/>
        </authorList>
    </citation>
    <scope>NUCLEOTIDE SEQUENCE [LARGE SCALE GENOMIC DNA]</scope>
    <source>
        <strain evidence="1 2">DSM 44197</strain>
    </source>
</reference>
<protein>
    <submittedName>
        <fullName evidence="1">Uncharacterized protein</fullName>
    </submittedName>
</protein>
<organism evidence="1 2">
    <name type="scientific">Actinomadura namibiensis</name>
    <dbReference type="NCBI Taxonomy" id="182080"/>
    <lineage>
        <taxon>Bacteria</taxon>
        <taxon>Bacillati</taxon>
        <taxon>Actinomycetota</taxon>
        <taxon>Actinomycetes</taxon>
        <taxon>Streptosporangiales</taxon>
        <taxon>Thermomonosporaceae</taxon>
        <taxon>Actinomadura</taxon>
    </lineage>
</organism>
<dbReference type="Proteomes" id="UP000572680">
    <property type="component" value="Unassembled WGS sequence"/>
</dbReference>
<evidence type="ECO:0000313" key="2">
    <source>
        <dbReference type="Proteomes" id="UP000572680"/>
    </source>
</evidence>
<dbReference type="RefSeq" id="WP_182849281.1">
    <property type="nucleotide sequence ID" value="NZ_BAAALP010000081.1"/>
</dbReference>
<keyword evidence="2" id="KW-1185">Reference proteome</keyword>
<sequence>MDWELAVNGRGVPDEDITARGDQQVRLLMRRGVAFAWEALHALGISVPGHAMIARVSASEVLASPGEFTGHVTFFSAAFADAMRVGHAVEGEGIQVYLFSEQCAEPLAAGTASA</sequence>
<accession>A0A7W3QSB4</accession>
<comment type="caution">
    <text evidence="1">The sequence shown here is derived from an EMBL/GenBank/DDBJ whole genome shotgun (WGS) entry which is preliminary data.</text>
</comment>